<evidence type="ECO:0000256" key="1">
    <source>
        <dbReference type="SAM" id="Phobius"/>
    </source>
</evidence>
<keyword evidence="1" id="KW-0472">Membrane</keyword>
<keyword evidence="1" id="KW-1133">Transmembrane helix</keyword>
<dbReference type="Proteomes" id="UP000234323">
    <property type="component" value="Unassembled WGS sequence"/>
</dbReference>
<dbReference type="AlphaFoldDB" id="A0A2I1HNU8"/>
<accession>A0A2I1HNU8</accession>
<keyword evidence="1" id="KW-0812">Transmembrane</keyword>
<proteinExistence type="predicted"/>
<name>A0A2I1HNU8_9GLOM</name>
<comment type="caution">
    <text evidence="2">The sequence shown here is derived from an EMBL/GenBank/DDBJ whole genome shotgun (WGS) entry which is preliminary data.</text>
</comment>
<dbReference type="EMBL" id="LLXI01004356">
    <property type="protein sequence ID" value="PKY60542.1"/>
    <property type="molecule type" value="Genomic_DNA"/>
</dbReference>
<evidence type="ECO:0000313" key="2">
    <source>
        <dbReference type="EMBL" id="PKY60542.1"/>
    </source>
</evidence>
<dbReference type="VEuPathDB" id="FungiDB:FUN_011772"/>
<organism evidence="2 3">
    <name type="scientific">Rhizophagus irregularis</name>
    <dbReference type="NCBI Taxonomy" id="588596"/>
    <lineage>
        <taxon>Eukaryota</taxon>
        <taxon>Fungi</taxon>
        <taxon>Fungi incertae sedis</taxon>
        <taxon>Mucoromycota</taxon>
        <taxon>Glomeromycotina</taxon>
        <taxon>Glomeromycetes</taxon>
        <taxon>Glomerales</taxon>
        <taxon>Glomeraceae</taxon>
        <taxon>Rhizophagus</taxon>
    </lineage>
</organism>
<sequence>MIDKIYRSPSPCILSIPSIVSTILMMLKMIFYYELIVKLSENEKNGFFFYYEDAGLELDELRLRKDINYMHNKKLFYQRVLYKICEKNPQTNRFLEKETCLGVFAEDKQLEDVFTQWYSQCDDRRRVVTETFIYAYDISSKKKMD</sequence>
<gene>
    <name evidence="2" type="ORF">RhiirA4_519018</name>
</gene>
<dbReference type="VEuPathDB" id="FungiDB:RhiirFUN_017747"/>
<protein>
    <submittedName>
        <fullName evidence="2">Uncharacterized protein</fullName>
    </submittedName>
</protein>
<feature type="transmembrane region" description="Helical" evidence="1">
    <location>
        <begin position="12"/>
        <end position="33"/>
    </location>
</feature>
<keyword evidence="3" id="KW-1185">Reference proteome</keyword>
<evidence type="ECO:0000313" key="3">
    <source>
        <dbReference type="Proteomes" id="UP000234323"/>
    </source>
</evidence>
<reference evidence="2 3" key="1">
    <citation type="submission" date="2015-10" db="EMBL/GenBank/DDBJ databases">
        <title>Genome analyses suggest a sexual origin of heterokaryosis in a supposedly ancient asexual fungus.</title>
        <authorList>
            <person name="Ropars J."/>
            <person name="Sedzielewska K."/>
            <person name="Noel J."/>
            <person name="Charron P."/>
            <person name="Farinelli L."/>
            <person name="Marton T."/>
            <person name="Kruger M."/>
            <person name="Pelin A."/>
            <person name="Brachmann A."/>
            <person name="Corradi N."/>
        </authorList>
    </citation>
    <scope>NUCLEOTIDE SEQUENCE [LARGE SCALE GENOMIC DNA]</scope>
    <source>
        <strain evidence="2 3">A4</strain>
    </source>
</reference>